<gene>
    <name evidence="1" type="ORF">OVN521_LOCUS49236</name>
</gene>
<sequence>MESLTFWEIAFKSEGDYKNYDELVQAA</sequence>
<name>A0A821JQU7_9BILA</name>
<dbReference type="AlphaFoldDB" id="A0A821JQU7"/>
<accession>A0A821JQU7</accession>
<comment type="caution">
    <text evidence="1">The sequence shown here is derived from an EMBL/GenBank/DDBJ whole genome shotgun (WGS) entry which is preliminary data.</text>
</comment>
<evidence type="ECO:0000313" key="1">
    <source>
        <dbReference type="EMBL" id="CAF4725366.1"/>
    </source>
</evidence>
<protein>
    <submittedName>
        <fullName evidence="1">Uncharacterized protein</fullName>
    </submittedName>
</protein>
<dbReference type="Proteomes" id="UP000663866">
    <property type="component" value="Unassembled WGS sequence"/>
</dbReference>
<evidence type="ECO:0000313" key="2">
    <source>
        <dbReference type="Proteomes" id="UP000663866"/>
    </source>
</evidence>
<dbReference type="EMBL" id="CAJOBG010106900">
    <property type="protein sequence ID" value="CAF4725366.1"/>
    <property type="molecule type" value="Genomic_DNA"/>
</dbReference>
<keyword evidence="2" id="KW-1185">Reference proteome</keyword>
<proteinExistence type="predicted"/>
<feature type="non-terminal residue" evidence="1">
    <location>
        <position position="1"/>
    </location>
</feature>
<reference evidence="1" key="1">
    <citation type="submission" date="2021-02" db="EMBL/GenBank/DDBJ databases">
        <authorList>
            <person name="Nowell W R."/>
        </authorList>
    </citation>
    <scope>NUCLEOTIDE SEQUENCE</scope>
</reference>
<organism evidence="1 2">
    <name type="scientific">Rotaria magnacalcarata</name>
    <dbReference type="NCBI Taxonomy" id="392030"/>
    <lineage>
        <taxon>Eukaryota</taxon>
        <taxon>Metazoa</taxon>
        <taxon>Spiralia</taxon>
        <taxon>Gnathifera</taxon>
        <taxon>Rotifera</taxon>
        <taxon>Eurotatoria</taxon>
        <taxon>Bdelloidea</taxon>
        <taxon>Philodinida</taxon>
        <taxon>Philodinidae</taxon>
        <taxon>Rotaria</taxon>
    </lineage>
</organism>